<dbReference type="EMBL" id="AGSN01000071">
    <property type="protein sequence ID" value="EHH12679.1"/>
    <property type="molecule type" value="Genomic_DNA"/>
</dbReference>
<dbReference type="GO" id="GO:0020037">
    <property type="term" value="F:heme binding"/>
    <property type="evidence" value="ECO:0007669"/>
    <property type="project" value="InterPro"/>
</dbReference>
<dbReference type="InterPro" id="IPR009056">
    <property type="entry name" value="Cyt_c-like_dom"/>
</dbReference>
<dbReference type="PROSITE" id="PS51007">
    <property type="entry name" value="CYTC"/>
    <property type="match status" value="1"/>
</dbReference>
<dbReference type="eggNOG" id="COG2010">
    <property type="taxonomic scope" value="Bacteria"/>
</dbReference>
<dbReference type="SUPFAM" id="SSF46626">
    <property type="entry name" value="Cytochrome c"/>
    <property type="match status" value="1"/>
</dbReference>
<keyword evidence="2 4" id="KW-0479">Metal-binding</keyword>
<evidence type="ECO:0000313" key="8">
    <source>
        <dbReference type="Proteomes" id="UP000002949"/>
    </source>
</evidence>
<reference evidence="7 8" key="1">
    <citation type="journal article" date="2012" name="J. Bacteriol.">
        <title>Draft Genome Sequence of Plant Growth-Promoting Rhizobium Mesorhizobium amorphae, Isolated from Zinc-Lead Mine Tailings.</title>
        <authorList>
            <person name="Hao X."/>
            <person name="Lin Y."/>
            <person name="Johnstone L."/>
            <person name="Baltrus D.A."/>
            <person name="Miller S.J."/>
            <person name="Wei G."/>
            <person name="Rensing C."/>
        </authorList>
    </citation>
    <scope>NUCLEOTIDE SEQUENCE [LARGE SCALE GENOMIC DNA]</scope>
    <source>
        <strain evidence="7 8">CCNWGS0123</strain>
    </source>
</reference>
<dbReference type="GO" id="GO:0046872">
    <property type="term" value="F:metal ion binding"/>
    <property type="evidence" value="ECO:0007669"/>
    <property type="project" value="UniProtKB-KW"/>
</dbReference>
<keyword evidence="8" id="KW-1185">Reference proteome</keyword>
<name>G6Y6I9_9HYPH</name>
<organism evidence="7 8">
    <name type="scientific">Mesorhizobium amorphae CCNWGS0123</name>
    <dbReference type="NCBI Taxonomy" id="1082933"/>
    <lineage>
        <taxon>Bacteria</taxon>
        <taxon>Pseudomonadati</taxon>
        <taxon>Pseudomonadota</taxon>
        <taxon>Alphaproteobacteria</taxon>
        <taxon>Hyphomicrobiales</taxon>
        <taxon>Phyllobacteriaceae</taxon>
        <taxon>Mesorhizobium</taxon>
    </lineage>
</organism>
<dbReference type="RefSeq" id="WP_006201006.1">
    <property type="nucleotide sequence ID" value="NZ_AGSN01000071.1"/>
</dbReference>
<feature type="signal peptide" evidence="5">
    <location>
        <begin position="1"/>
        <end position="36"/>
    </location>
</feature>
<sequence length="120" mass="12600">MGIAMNSPRLGRFSACALHVVALAAALGLSGGWASADPVSHGKALVEANCARCHAIGRTDKSSHPDAPAFRVLSQRYPIADLEEALAEGLSTGHPDMPEWVASPDQIDAILAYIETLQQP</sequence>
<evidence type="ECO:0000256" key="5">
    <source>
        <dbReference type="SAM" id="SignalP"/>
    </source>
</evidence>
<dbReference type="InterPro" id="IPR036909">
    <property type="entry name" value="Cyt_c-like_dom_sf"/>
</dbReference>
<evidence type="ECO:0000256" key="1">
    <source>
        <dbReference type="ARBA" id="ARBA00022617"/>
    </source>
</evidence>
<protein>
    <submittedName>
        <fullName evidence="7">Cytochrome c, class I</fullName>
    </submittedName>
</protein>
<evidence type="ECO:0000256" key="4">
    <source>
        <dbReference type="PROSITE-ProRule" id="PRU00433"/>
    </source>
</evidence>
<keyword evidence="1 4" id="KW-0349">Heme</keyword>
<evidence type="ECO:0000256" key="3">
    <source>
        <dbReference type="ARBA" id="ARBA00023004"/>
    </source>
</evidence>
<dbReference type="AlphaFoldDB" id="G6Y6I9"/>
<dbReference type="STRING" id="1082933.A6B35_08495"/>
<proteinExistence type="predicted"/>
<keyword evidence="3 4" id="KW-0408">Iron</keyword>
<evidence type="ECO:0000313" key="7">
    <source>
        <dbReference type="EMBL" id="EHH12679.1"/>
    </source>
</evidence>
<dbReference type="PATRIC" id="fig|1082933.3.peg.1479"/>
<dbReference type="Pfam" id="PF13442">
    <property type="entry name" value="Cytochrome_CBB3"/>
    <property type="match status" value="1"/>
</dbReference>
<dbReference type="GO" id="GO:0009055">
    <property type="term" value="F:electron transfer activity"/>
    <property type="evidence" value="ECO:0007669"/>
    <property type="project" value="InterPro"/>
</dbReference>
<accession>G6Y6I9</accession>
<gene>
    <name evidence="7" type="ORF">MEA186_07769</name>
</gene>
<feature type="domain" description="Cytochrome c" evidence="6">
    <location>
        <begin position="37"/>
        <end position="118"/>
    </location>
</feature>
<keyword evidence="5" id="KW-0732">Signal</keyword>
<evidence type="ECO:0000259" key="6">
    <source>
        <dbReference type="PROSITE" id="PS51007"/>
    </source>
</evidence>
<feature type="chain" id="PRO_5003489845" evidence="5">
    <location>
        <begin position="37"/>
        <end position="120"/>
    </location>
</feature>
<dbReference type="Proteomes" id="UP000002949">
    <property type="component" value="Unassembled WGS sequence"/>
</dbReference>
<evidence type="ECO:0000256" key="2">
    <source>
        <dbReference type="ARBA" id="ARBA00022723"/>
    </source>
</evidence>
<dbReference type="Gene3D" id="1.10.760.10">
    <property type="entry name" value="Cytochrome c-like domain"/>
    <property type="match status" value="1"/>
</dbReference>